<evidence type="ECO:0000259" key="5">
    <source>
        <dbReference type="PROSITE" id="PS50043"/>
    </source>
</evidence>
<evidence type="ECO:0000256" key="2">
    <source>
        <dbReference type="ARBA" id="ARBA00023125"/>
    </source>
</evidence>
<dbReference type="AlphaFoldDB" id="A0A127M2M6"/>
<dbReference type="InterPro" id="IPR059106">
    <property type="entry name" value="WHD_MalT"/>
</dbReference>
<evidence type="ECO:0000256" key="3">
    <source>
        <dbReference type="ARBA" id="ARBA00023163"/>
    </source>
</evidence>
<dbReference type="InterPro" id="IPR000792">
    <property type="entry name" value="Tscrpt_reg_LuxR_C"/>
</dbReference>
<dbReference type="EMBL" id="CP014544">
    <property type="protein sequence ID" value="AMO67475.1"/>
    <property type="molecule type" value="Genomic_DNA"/>
</dbReference>
<dbReference type="GO" id="GO:0003677">
    <property type="term" value="F:DNA binding"/>
    <property type="evidence" value="ECO:0007669"/>
    <property type="project" value="UniProtKB-KW"/>
</dbReference>
<feature type="coiled-coil region" evidence="4">
    <location>
        <begin position="442"/>
        <end position="469"/>
    </location>
</feature>
<dbReference type="KEGG" id="zal:AZF00_03805"/>
<keyword evidence="4" id="KW-0175">Coiled coil</keyword>
<evidence type="ECO:0000256" key="4">
    <source>
        <dbReference type="SAM" id="Coils"/>
    </source>
</evidence>
<dbReference type="InterPro" id="IPR027417">
    <property type="entry name" value="P-loop_NTPase"/>
</dbReference>
<evidence type="ECO:0000256" key="1">
    <source>
        <dbReference type="ARBA" id="ARBA00023015"/>
    </source>
</evidence>
<dbReference type="InterPro" id="IPR036388">
    <property type="entry name" value="WH-like_DNA-bd_sf"/>
</dbReference>
<dbReference type="SUPFAM" id="SSF52540">
    <property type="entry name" value="P-loop containing nucleoside triphosphate hydrolases"/>
    <property type="match status" value="1"/>
</dbReference>
<keyword evidence="3" id="KW-0804">Transcription</keyword>
<evidence type="ECO:0000313" key="7">
    <source>
        <dbReference type="Proteomes" id="UP000074119"/>
    </source>
</evidence>
<feature type="domain" description="HTH luxR-type" evidence="5">
    <location>
        <begin position="855"/>
        <end position="920"/>
    </location>
</feature>
<dbReference type="InterPro" id="IPR011990">
    <property type="entry name" value="TPR-like_helical_dom_sf"/>
</dbReference>
<reference evidence="6 7" key="1">
    <citation type="submission" date="2015-12" db="EMBL/GenBank/DDBJ databases">
        <authorList>
            <person name="Shamseldin A."/>
            <person name="Moawad H."/>
            <person name="Abd El-Rahim W.M."/>
            <person name="Sadowsky M.J."/>
        </authorList>
    </citation>
    <scope>NUCLEOTIDE SEQUENCE [LARGE SCALE GENOMIC DNA]</scope>
    <source>
        <strain evidence="6 7">SM2</strain>
    </source>
</reference>
<name>A0A127M2M6_9GAMM</name>
<dbReference type="Gene3D" id="1.10.10.10">
    <property type="entry name" value="Winged helix-like DNA-binding domain superfamily/Winged helix DNA-binding domain"/>
    <property type="match status" value="1"/>
</dbReference>
<evidence type="ECO:0000313" key="6">
    <source>
        <dbReference type="EMBL" id="AMO67475.1"/>
    </source>
</evidence>
<dbReference type="Pfam" id="PF25873">
    <property type="entry name" value="WHD_MalT"/>
    <property type="match status" value="1"/>
</dbReference>
<keyword evidence="2" id="KW-0238">DNA-binding</keyword>
<dbReference type="InterPro" id="IPR016032">
    <property type="entry name" value="Sig_transdc_resp-reg_C-effctor"/>
</dbReference>
<dbReference type="PANTHER" id="PTHR44688">
    <property type="entry name" value="DNA-BINDING TRANSCRIPTIONAL ACTIVATOR DEVR_DOSR"/>
    <property type="match status" value="1"/>
</dbReference>
<dbReference type="Proteomes" id="UP000074119">
    <property type="component" value="Chromosome"/>
</dbReference>
<dbReference type="Pfam" id="PF00196">
    <property type="entry name" value="GerE"/>
    <property type="match status" value="1"/>
</dbReference>
<dbReference type="GO" id="GO:0006355">
    <property type="term" value="P:regulation of DNA-templated transcription"/>
    <property type="evidence" value="ECO:0007669"/>
    <property type="project" value="InterPro"/>
</dbReference>
<dbReference type="CDD" id="cd06170">
    <property type="entry name" value="LuxR_C_like"/>
    <property type="match status" value="1"/>
</dbReference>
<sequence>MPNKAAQFRRTAEHIDQQIGRNEPPNFLFQSLRIPVLSNIQTPSGLRAKCLSAVAPVGYGKTVLMSMLLADLRHAGKQCLWLSLDERDNTVESLINELGSILRGDKNQAHPTQALFHGHEPRDTSIDKLLSILNSHPLAITLFIDNLHFCRDESLGLFLDQLLFKTRANVQLVLSSTEDLPLDYPRAQLEGLVQQIGPKELSFSQENVTSLFGDSLTSQIGEQGVAEVTRKTEGWPAAVRMAQIILSQAEQPLSALAAFSGSDESLAQLLNRQVLSGFSAELRQFLLAVSQLRTFNMELCSAAIGGDHVAEHLNDLIERNVFVIPLDRNRSWYRLHGLFRDHLLREASLHLNKQERQDIQLRASAWCQRNQYWRDAINYALDAESSSTAMPILEQIAPSFVRDRGAVLQYIRWIEILHDEGKQVSLEAEYWFVWALAFHRRYEYARKQINNLYQRMQGQQNKNNSASETELHRRIAILRTSIDSLSDQLEDAYLGAKQWLDSAGADCNDSFNLTAANCIIGCYFMNTFHFSDARQHLQAAKETAYQTNSSYVDGWVHAYTALVGIHEGNYANSYTEIVSALTTTRGALGDESGICGTMALVAARCAVGMGLDQDAHQLLAFGMKTARTHGFLEAAASGLEAAVLLWQGHGDETIPLSSMWEVANAYPTRLSLMLSCFLIKRLIVLGHIDEACAEAERAGLQRAVESSNQRGTKATAIPLLATLINSALIDLDLALGRLKPANTLIGQDLKRAKKQSCNARQVELELNSAVIATQNQDYTLAVRHITRALRIAASRRILRPFIDQVDVLHAVISASKASAWGFVSDQERQFFAEICRLLPSDDADDASEIATENEQPRLLGKLTARELELLGFIGAGLSNQQLADRIDVSLTTVKWHLQNLYGKLGVSSRTAALAKARNLNVIP</sequence>
<dbReference type="STRING" id="1470434.AZF00_03805"/>
<accession>A0A127M2M6</accession>
<dbReference type="Gene3D" id="3.40.50.300">
    <property type="entry name" value="P-loop containing nucleotide triphosphate hydrolases"/>
    <property type="match status" value="1"/>
</dbReference>
<dbReference type="PROSITE" id="PS50043">
    <property type="entry name" value="HTH_LUXR_2"/>
    <property type="match status" value="1"/>
</dbReference>
<dbReference type="PRINTS" id="PR00038">
    <property type="entry name" value="HTHLUXR"/>
</dbReference>
<organism evidence="6 7">
    <name type="scientific">Zhongshania aliphaticivorans</name>
    <dbReference type="NCBI Taxonomy" id="1470434"/>
    <lineage>
        <taxon>Bacteria</taxon>
        <taxon>Pseudomonadati</taxon>
        <taxon>Pseudomonadota</taxon>
        <taxon>Gammaproteobacteria</taxon>
        <taxon>Cellvibrionales</taxon>
        <taxon>Spongiibacteraceae</taxon>
        <taxon>Zhongshania</taxon>
    </lineage>
</organism>
<keyword evidence="1" id="KW-0805">Transcription regulation</keyword>
<gene>
    <name evidence="6" type="ORF">AZF00_03805</name>
</gene>
<proteinExistence type="predicted"/>
<dbReference type="RefSeq" id="WP_008246027.1">
    <property type="nucleotide sequence ID" value="NZ_CP014544.1"/>
</dbReference>
<dbReference type="SMART" id="SM00421">
    <property type="entry name" value="HTH_LUXR"/>
    <property type="match status" value="1"/>
</dbReference>
<dbReference type="SUPFAM" id="SSF46894">
    <property type="entry name" value="C-terminal effector domain of the bipartite response regulators"/>
    <property type="match status" value="1"/>
</dbReference>
<protein>
    <recommendedName>
        <fullName evidence="5">HTH luxR-type domain-containing protein</fullName>
    </recommendedName>
</protein>
<dbReference type="PANTHER" id="PTHR44688:SF16">
    <property type="entry name" value="DNA-BINDING TRANSCRIPTIONAL ACTIVATOR DEVR_DOSR"/>
    <property type="match status" value="1"/>
</dbReference>
<dbReference type="Gene3D" id="1.25.40.10">
    <property type="entry name" value="Tetratricopeptide repeat domain"/>
    <property type="match status" value="1"/>
</dbReference>